<dbReference type="GO" id="GO:0016020">
    <property type="term" value="C:membrane"/>
    <property type="evidence" value="ECO:0007669"/>
    <property type="project" value="InterPro"/>
</dbReference>
<dbReference type="AlphaFoldDB" id="A0A8H7VHP7"/>
<dbReference type="InterPro" id="IPR002528">
    <property type="entry name" value="MATE_fam"/>
</dbReference>
<feature type="transmembrane region" description="Helical" evidence="2">
    <location>
        <begin position="301"/>
        <end position="328"/>
    </location>
</feature>
<name>A0A8H7VHP7_9FUNG</name>
<evidence type="ECO:0000313" key="4">
    <source>
        <dbReference type="Proteomes" id="UP000646827"/>
    </source>
</evidence>
<evidence type="ECO:0000313" key="3">
    <source>
        <dbReference type="EMBL" id="KAG2219292.1"/>
    </source>
</evidence>
<feature type="transmembrane region" description="Helical" evidence="2">
    <location>
        <begin position="156"/>
        <end position="177"/>
    </location>
</feature>
<feature type="transmembrane region" description="Helical" evidence="2">
    <location>
        <begin position="224"/>
        <end position="242"/>
    </location>
</feature>
<feature type="transmembrane region" description="Helical" evidence="2">
    <location>
        <begin position="334"/>
        <end position="356"/>
    </location>
</feature>
<comment type="caution">
    <text evidence="3">The sequence shown here is derived from an EMBL/GenBank/DDBJ whole genome shotgun (WGS) entry which is preliminary data.</text>
</comment>
<evidence type="ECO:0000256" key="1">
    <source>
        <dbReference type="ARBA" id="ARBA00010199"/>
    </source>
</evidence>
<dbReference type="Proteomes" id="UP000646827">
    <property type="component" value="Unassembled WGS sequence"/>
</dbReference>
<feature type="transmembrane region" description="Helical" evidence="2">
    <location>
        <begin position="262"/>
        <end position="280"/>
    </location>
</feature>
<accession>A0A8H7VHP7</accession>
<feature type="transmembrane region" description="Helical" evidence="2">
    <location>
        <begin position="450"/>
        <end position="472"/>
    </location>
</feature>
<feature type="transmembrane region" description="Helical" evidence="2">
    <location>
        <begin position="189"/>
        <end position="212"/>
    </location>
</feature>
<reference evidence="3 4" key="1">
    <citation type="submission" date="2020-12" db="EMBL/GenBank/DDBJ databases">
        <title>Metabolic potential, ecology and presence of endohyphal bacteria is reflected in genomic diversity of Mucoromycotina.</title>
        <authorList>
            <person name="Muszewska A."/>
            <person name="Okrasinska A."/>
            <person name="Steczkiewicz K."/>
            <person name="Drgas O."/>
            <person name="Orlowska M."/>
            <person name="Perlinska-Lenart U."/>
            <person name="Aleksandrzak-Piekarczyk T."/>
            <person name="Szatraj K."/>
            <person name="Zielenkiewicz U."/>
            <person name="Pilsyk S."/>
            <person name="Malc E."/>
            <person name="Mieczkowski P."/>
            <person name="Kruszewska J.S."/>
            <person name="Biernat P."/>
            <person name="Pawlowska J."/>
        </authorList>
    </citation>
    <scope>NUCLEOTIDE SEQUENCE [LARGE SCALE GENOMIC DNA]</scope>
    <source>
        <strain evidence="3 4">CBS 142.35</strain>
    </source>
</reference>
<evidence type="ECO:0000256" key="2">
    <source>
        <dbReference type="SAM" id="Phobius"/>
    </source>
</evidence>
<dbReference type="PANTHER" id="PTHR11206">
    <property type="entry name" value="MULTIDRUG RESISTANCE PROTEIN"/>
    <property type="match status" value="1"/>
</dbReference>
<comment type="similarity">
    <text evidence="1">Belongs to the multi antimicrobial extrusion (MATE) (TC 2.A.66.1) family.</text>
</comment>
<keyword evidence="4" id="KW-1185">Reference proteome</keyword>
<protein>
    <recommendedName>
        <fullName evidence="5">MATE efflux family protein</fullName>
    </recommendedName>
</protein>
<gene>
    <name evidence="3" type="ORF">INT45_011307</name>
</gene>
<feature type="transmembrane region" description="Helical" evidence="2">
    <location>
        <begin position="478"/>
        <end position="499"/>
    </location>
</feature>
<feature type="transmembrane region" description="Helical" evidence="2">
    <location>
        <begin position="70"/>
        <end position="90"/>
    </location>
</feature>
<dbReference type="OrthoDB" id="2126698at2759"/>
<feature type="transmembrane region" description="Helical" evidence="2">
    <location>
        <begin position="110"/>
        <end position="135"/>
    </location>
</feature>
<proteinExistence type="inferred from homology"/>
<feature type="transmembrane region" description="Helical" evidence="2">
    <location>
        <begin position="422"/>
        <end position="443"/>
    </location>
</feature>
<keyword evidence="2" id="KW-0812">Transmembrane</keyword>
<feature type="transmembrane region" description="Helical" evidence="2">
    <location>
        <begin position="377"/>
        <end position="402"/>
    </location>
</feature>
<dbReference type="GO" id="GO:0015297">
    <property type="term" value="F:antiporter activity"/>
    <property type="evidence" value="ECO:0007669"/>
    <property type="project" value="InterPro"/>
</dbReference>
<keyword evidence="2" id="KW-1133">Transmembrane helix</keyword>
<dbReference type="EMBL" id="JAEPRB010000186">
    <property type="protein sequence ID" value="KAG2219292.1"/>
    <property type="molecule type" value="Genomic_DNA"/>
</dbReference>
<keyword evidence="2" id="KW-0472">Membrane</keyword>
<dbReference type="GO" id="GO:0042910">
    <property type="term" value="F:xenobiotic transmembrane transporter activity"/>
    <property type="evidence" value="ECO:0007669"/>
    <property type="project" value="InterPro"/>
</dbReference>
<dbReference type="NCBIfam" id="TIGR00797">
    <property type="entry name" value="matE"/>
    <property type="match status" value="1"/>
</dbReference>
<sequence>MSYKESLISVKGYTRPIKTRLNYKLEHIVYYDNELTALLSSSMNYKYNNSIYYDQQQTQEQALESYSSHFCWLLSSVVALLLPIFITNIGRAVTVSSVGHLGAQELAGMSLAQMIELCTFLSLSLGMSYTLDTLCGQSWTSAIDKKIIGIQLQRGLFIYSVLVLPIVIIWGLSLVMLQNMKFVGPDTVVLYAGTYLLFNIPGSLSFAVAYMIAAYLRAQGIMRVVVYGTALAFPVKVAFNYLLVGGTSFNLGVAGASISDSMGSIILCAYTIGYSYWIVGSKGGGWGGWTRQCLHGCMPTLKLLVPSTFLQLIQIATPQLGCLVASYFGTAALGAYFILLQTNAIFLSLAFSLRHAMMTRIGNLMGKGSLIETKRSIVVASSFAFTSGMICATVLVSCRSIYPAIYTNDDEVAHIVFKTLPTIALSQIIGSLSYCQVGIAYGLGRQRQTAIITFFAYLLVGIPVGYFCAFTLDWAITGLWTGMVMAEFAVAIALFFYLYKLDWDLEVCRIIEQVTKERQR</sequence>
<evidence type="ECO:0008006" key="5">
    <source>
        <dbReference type="Google" id="ProtNLM"/>
    </source>
</evidence>
<organism evidence="3 4">
    <name type="scientific">Circinella minor</name>
    <dbReference type="NCBI Taxonomy" id="1195481"/>
    <lineage>
        <taxon>Eukaryota</taxon>
        <taxon>Fungi</taxon>
        <taxon>Fungi incertae sedis</taxon>
        <taxon>Mucoromycota</taxon>
        <taxon>Mucoromycotina</taxon>
        <taxon>Mucoromycetes</taxon>
        <taxon>Mucorales</taxon>
        <taxon>Lichtheimiaceae</taxon>
        <taxon>Circinella</taxon>
    </lineage>
</organism>
<dbReference type="Pfam" id="PF01554">
    <property type="entry name" value="MatE"/>
    <property type="match status" value="2"/>
</dbReference>